<sequence length="459" mass="53750">MDEKMRNEIALFRYGLIAEVVSRELQKGEQAQRFRDIASKKHVTPYGEKQTVSKRTLERYLHLYRNGGFEALKPTRRGGYAARAISQEILDKATILKQERPERSVQQIIRMMELAEWVKPGSISESTLSKQLRKRGITRKKLSKSSSSRSFRRFEFPHRNACWQGDVQHTLYLPDPTNPDKKRVAKLFAFIDDYSRYIVHGQFHFQEKGAQLEDCLFKAIMRCGKPEQIYVDNGSIYRAKSLEITCAKLGIKLSHSTAGRPQGRGKIERFFQFVDTSFKPEAYDLIETGRISSIEELNRYFYIWTQSIYHERTHGETKQTPIQRWEECEHPTISISFTDLQQAFYWEEERRVDKTGCISFQGNKYEVDQELVGEKITIRFDPHDLEHIEVWFNGKQMNNAKTLNLSRAQHEKATYPDEVVLGEKSGLNFLELSEPQYEKKQKKKRGTLSYQTLMEDKTI</sequence>
<dbReference type="Proteomes" id="UP000002754">
    <property type="component" value="Unassembled WGS sequence"/>
</dbReference>
<accession>A0A094YPU4</accession>
<dbReference type="GO" id="GO:0003676">
    <property type="term" value="F:nucleic acid binding"/>
    <property type="evidence" value="ECO:0007669"/>
    <property type="project" value="InterPro"/>
</dbReference>
<dbReference type="PANTHER" id="PTHR35004:SF6">
    <property type="entry name" value="TRANSPOSASE"/>
    <property type="match status" value="1"/>
</dbReference>
<gene>
    <name evidence="3" type="ORF">AJ85_03275</name>
    <name evidence="2" type="ORF">BALCAV_0222225</name>
</gene>
<keyword evidence="4" id="KW-1185">Reference proteome</keyword>
<dbReference type="AlphaFoldDB" id="A0A094YPU4"/>
<protein>
    <recommendedName>
        <fullName evidence="1">Integrase catalytic domain-containing protein</fullName>
    </recommendedName>
</protein>
<dbReference type="GO" id="GO:0015074">
    <property type="term" value="P:DNA integration"/>
    <property type="evidence" value="ECO:0007669"/>
    <property type="project" value="InterPro"/>
</dbReference>
<dbReference type="EMBL" id="JALP01000058">
    <property type="protein sequence ID" value="THG91663.1"/>
    <property type="molecule type" value="Genomic_DNA"/>
</dbReference>
<dbReference type="STRING" id="1218173.BALCAV_0222225"/>
<evidence type="ECO:0000313" key="2">
    <source>
        <dbReference type="EMBL" id="KGA95497.1"/>
    </source>
</evidence>
<dbReference type="OrthoDB" id="9794201at2"/>
<dbReference type="InterPro" id="IPR012337">
    <property type="entry name" value="RNaseH-like_sf"/>
</dbReference>
<dbReference type="Proteomes" id="UP000297014">
    <property type="component" value="Unassembled WGS sequence"/>
</dbReference>
<dbReference type="PANTHER" id="PTHR35004">
    <property type="entry name" value="TRANSPOSASE RV3428C-RELATED"/>
    <property type="match status" value="1"/>
</dbReference>
<dbReference type="eggNOG" id="COG2801">
    <property type="taxonomic scope" value="Bacteria"/>
</dbReference>
<dbReference type="InterPro" id="IPR001584">
    <property type="entry name" value="Integrase_cat-core"/>
</dbReference>
<dbReference type="Pfam" id="PF09299">
    <property type="entry name" value="Mu-transpos_C"/>
    <property type="match status" value="1"/>
</dbReference>
<reference evidence="3 5" key="2">
    <citation type="submission" date="2014-01" db="EMBL/GenBank/DDBJ databases">
        <title>Draft genome sequencing of Bacillus alcalophilus CGMCC 1.3604.</title>
        <authorList>
            <person name="Yang J."/>
            <person name="Diao L."/>
            <person name="Yang S."/>
        </authorList>
    </citation>
    <scope>NUCLEOTIDE SEQUENCE [LARGE SCALE GENOMIC DNA]</scope>
    <source>
        <strain evidence="3 5">CGMCC 1.3604</strain>
    </source>
</reference>
<proteinExistence type="predicted"/>
<comment type="caution">
    <text evidence="2">The sequence shown here is derived from an EMBL/GenBank/DDBJ whole genome shotgun (WGS) entry which is preliminary data.</text>
</comment>
<evidence type="ECO:0000313" key="5">
    <source>
        <dbReference type="Proteomes" id="UP000297014"/>
    </source>
</evidence>
<evidence type="ECO:0000313" key="3">
    <source>
        <dbReference type="EMBL" id="THG91663.1"/>
    </source>
</evidence>
<dbReference type="Gene3D" id="3.30.420.10">
    <property type="entry name" value="Ribonuclease H-like superfamily/Ribonuclease H"/>
    <property type="match status" value="1"/>
</dbReference>
<evidence type="ECO:0000259" key="1">
    <source>
        <dbReference type="PROSITE" id="PS50994"/>
    </source>
</evidence>
<dbReference type="InterPro" id="IPR015378">
    <property type="entry name" value="Transposase-like_Mu_C"/>
</dbReference>
<dbReference type="PROSITE" id="PS50994">
    <property type="entry name" value="INTEGRASE"/>
    <property type="match status" value="1"/>
</dbReference>
<dbReference type="EMBL" id="ALPT02000143">
    <property type="protein sequence ID" value="KGA95497.1"/>
    <property type="molecule type" value="Genomic_DNA"/>
</dbReference>
<dbReference type="SUPFAM" id="SSF53098">
    <property type="entry name" value="Ribonuclease H-like"/>
    <property type="match status" value="1"/>
</dbReference>
<dbReference type="Pfam" id="PF00665">
    <property type="entry name" value="rve"/>
    <property type="match status" value="1"/>
</dbReference>
<reference evidence="2 4" key="1">
    <citation type="journal article" date="2014" name="Genome Announc.">
        <title>Draft Genome Sequence of Bacillus alcalophilus AV1934, a Classic Alkaliphile Isolated from Human Feces in 1934.</title>
        <authorList>
            <person name="Attie O."/>
            <person name="Jayaprakash A."/>
            <person name="Shah H."/>
            <person name="Paulsen I.T."/>
            <person name="Morino M."/>
            <person name="Takahashi Y."/>
            <person name="Narumi I."/>
            <person name="Sachidanandam R."/>
            <person name="Satoh K."/>
            <person name="Ito M."/>
            <person name="Krulwich T.A."/>
        </authorList>
    </citation>
    <scope>NUCLEOTIDE SEQUENCE [LARGE SCALE GENOMIC DNA]</scope>
    <source>
        <strain evidence="2 4">AV1934</strain>
    </source>
</reference>
<dbReference type="InterPro" id="IPR009004">
    <property type="entry name" value="Transposase_Mu_C"/>
</dbReference>
<dbReference type="SUPFAM" id="SSF50610">
    <property type="entry name" value="mu transposase, C-terminal domain"/>
    <property type="match status" value="1"/>
</dbReference>
<feature type="domain" description="Integrase catalytic" evidence="1">
    <location>
        <begin position="153"/>
        <end position="329"/>
    </location>
</feature>
<evidence type="ECO:0000313" key="4">
    <source>
        <dbReference type="Proteomes" id="UP000002754"/>
    </source>
</evidence>
<dbReference type="InterPro" id="IPR036397">
    <property type="entry name" value="RNaseH_sf"/>
</dbReference>
<dbReference type="RefSeq" id="WP_003322240.1">
    <property type="nucleotide sequence ID" value="NZ_ALPT02000143.1"/>
</dbReference>
<organism evidence="2 4">
    <name type="scientific">Alkalihalobacillus alcalophilus ATCC 27647 = CGMCC 1.3604</name>
    <dbReference type="NCBI Taxonomy" id="1218173"/>
    <lineage>
        <taxon>Bacteria</taxon>
        <taxon>Bacillati</taxon>
        <taxon>Bacillota</taxon>
        <taxon>Bacilli</taxon>
        <taxon>Bacillales</taxon>
        <taxon>Bacillaceae</taxon>
        <taxon>Alkalihalobacillus</taxon>
    </lineage>
</organism>
<name>A0A094YPU4_ALKAL</name>